<comment type="pathway">
    <text evidence="4">Cofactor biosynthesis; NAD(+) biosynthesis; quinolinate from L-kynurenine: step 2/3.</text>
</comment>
<dbReference type="InterPro" id="IPR015421">
    <property type="entry name" value="PyrdxlP-dep_Trfase_major"/>
</dbReference>
<dbReference type="GO" id="GO:0030429">
    <property type="term" value="F:kynureninase activity"/>
    <property type="evidence" value="ECO:0007669"/>
    <property type="project" value="UniProtKB-EC"/>
</dbReference>
<dbReference type="GO" id="GO:0043420">
    <property type="term" value="P:anthranilate metabolic process"/>
    <property type="evidence" value="ECO:0007669"/>
    <property type="project" value="TreeGrafter"/>
</dbReference>
<keyword evidence="1 4" id="KW-0662">Pyridine nucleotide biosynthesis</keyword>
<dbReference type="GO" id="GO:0005737">
    <property type="term" value="C:cytoplasm"/>
    <property type="evidence" value="ECO:0007669"/>
    <property type="project" value="InterPro"/>
</dbReference>
<dbReference type="Pfam" id="PF22580">
    <property type="entry name" value="KYNU_C"/>
    <property type="match status" value="1"/>
</dbReference>
<dbReference type="HAMAP" id="MF_01970">
    <property type="entry name" value="Kynureninase"/>
    <property type="match status" value="1"/>
</dbReference>
<evidence type="ECO:0000256" key="2">
    <source>
        <dbReference type="ARBA" id="ARBA00022801"/>
    </source>
</evidence>
<comment type="cofactor">
    <cofactor evidence="4">
        <name>pyridoxal 5'-phosphate</name>
        <dbReference type="ChEBI" id="CHEBI:597326"/>
    </cofactor>
</comment>
<keyword evidence="2 4" id="KW-0378">Hydrolase</keyword>
<dbReference type="InterPro" id="IPR015422">
    <property type="entry name" value="PyrdxlP-dep_Trfase_small"/>
</dbReference>
<dbReference type="SUPFAM" id="SSF53383">
    <property type="entry name" value="PLP-dependent transferases"/>
    <property type="match status" value="1"/>
</dbReference>
<comment type="catalytic activity">
    <reaction evidence="4">
        <text>L-kynurenine + H2O = anthranilate + L-alanine + H(+)</text>
        <dbReference type="Rhea" id="RHEA:16813"/>
        <dbReference type="ChEBI" id="CHEBI:15377"/>
        <dbReference type="ChEBI" id="CHEBI:15378"/>
        <dbReference type="ChEBI" id="CHEBI:16567"/>
        <dbReference type="ChEBI" id="CHEBI:57959"/>
        <dbReference type="ChEBI" id="CHEBI:57972"/>
        <dbReference type="EC" id="3.7.1.3"/>
    </reaction>
</comment>
<keyword evidence="3 4" id="KW-0663">Pyridoxal phosphate</keyword>
<dbReference type="InterPro" id="IPR015424">
    <property type="entry name" value="PyrdxlP-dep_Trfase"/>
</dbReference>
<comment type="similarity">
    <text evidence="4">Belongs to the kynureninase family.</text>
</comment>
<dbReference type="Gene3D" id="3.40.640.10">
    <property type="entry name" value="Type I PLP-dependent aspartate aminotransferase-like (Major domain)"/>
    <property type="match status" value="1"/>
</dbReference>
<dbReference type="GO" id="GO:0019441">
    <property type="term" value="P:L-tryptophan catabolic process to kynurenine"/>
    <property type="evidence" value="ECO:0007669"/>
    <property type="project" value="TreeGrafter"/>
</dbReference>
<dbReference type="PIRSF" id="PIRSF038800">
    <property type="entry name" value="KYNU"/>
    <property type="match status" value="1"/>
</dbReference>
<sequence length="416" mass="46847">MKFENTRLFAEQLDQNDPLISYREKFHYPINENGNEVLYLCGNSLGLQPKSVRFFVEKELAVWEKEGVLGQHGRWEKFHEKLIDSSARLVGAKSSEVVVMNALTVNVNLLLVSFYKPTSERYKIVIEKGAFPSDQYAVESQIKFHGFDPKTSLIELAPRDGEKCLRNSDIQQVIRENANEISTILLGGVNYYTGQAYDFQSITDTGHEIGALVGFDLAHAAGNLILNLHDWHVDFAAWCTYKYLCAGPGAPSGIFVHENHHDWEGSRFTGWWGHNKSTRFEMGPDFDPIIGAEGWQISNAPVMGMAPLRASMAIYDEVGMKAIREKGDKLTGYLEFLIYEKLPDMEIITPSIAKDRGCQLSLVIPGGEAVFKSISAQGVICDWRDPDVIRIAPHPLYNRFSEVYDLVYLLKQTISG</sequence>
<evidence type="ECO:0000313" key="5">
    <source>
        <dbReference type="EMBL" id="AIF17176.1"/>
    </source>
</evidence>
<dbReference type="GO" id="GO:0030170">
    <property type="term" value="F:pyridoxal phosphate binding"/>
    <property type="evidence" value="ECO:0007669"/>
    <property type="project" value="InterPro"/>
</dbReference>
<dbReference type="Gene3D" id="3.90.1150.10">
    <property type="entry name" value="Aspartate Aminotransferase, domain 1"/>
    <property type="match status" value="1"/>
</dbReference>
<dbReference type="PANTHER" id="PTHR14084:SF0">
    <property type="entry name" value="KYNURENINASE"/>
    <property type="match status" value="1"/>
</dbReference>
<proteinExistence type="inferred from homology"/>
<comment type="catalytic activity">
    <reaction evidence="4">
        <text>3-hydroxy-L-kynurenine + H2O = 3-hydroxyanthranilate + L-alanine + H(+)</text>
        <dbReference type="Rhea" id="RHEA:25143"/>
        <dbReference type="ChEBI" id="CHEBI:15377"/>
        <dbReference type="ChEBI" id="CHEBI:15378"/>
        <dbReference type="ChEBI" id="CHEBI:36559"/>
        <dbReference type="ChEBI" id="CHEBI:57972"/>
        <dbReference type="ChEBI" id="CHEBI:58125"/>
        <dbReference type="EC" id="3.7.1.3"/>
    </reaction>
</comment>
<dbReference type="GO" id="GO:0097053">
    <property type="term" value="P:L-kynurenine catabolic process"/>
    <property type="evidence" value="ECO:0007669"/>
    <property type="project" value="UniProtKB-UniPathway"/>
</dbReference>
<reference evidence="5" key="1">
    <citation type="journal article" date="2014" name="Genome Biol. Evol.">
        <title>Pangenome evidence for extensive interdomain horizontal transfer affecting lineage core and shell genes in uncultured planktonic thaumarchaeota and euryarchaeota.</title>
        <authorList>
            <person name="Deschamps P."/>
            <person name="Zivanovic Y."/>
            <person name="Moreira D."/>
            <person name="Rodriguez-Valera F."/>
            <person name="Lopez-Garcia P."/>
        </authorList>
    </citation>
    <scope>NUCLEOTIDE SEQUENCE</scope>
</reference>
<dbReference type="NCBIfam" id="TIGR01814">
    <property type="entry name" value="kynureninase"/>
    <property type="match status" value="1"/>
</dbReference>
<protein>
    <recommendedName>
        <fullName evidence="4">Kynureninase</fullName>
        <ecNumber evidence="4">3.7.1.3</ecNumber>
    </recommendedName>
</protein>
<dbReference type="UniPathway" id="UPA00334">
    <property type="reaction ID" value="UER00455"/>
</dbReference>
<evidence type="ECO:0000256" key="4">
    <source>
        <dbReference type="PIRNR" id="PIRNR038800"/>
    </source>
</evidence>
<dbReference type="FunFam" id="3.40.640.10:FF:000031">
    <property type="entry name" value="Kynureninase"/>
    <property type="match status" value="1"/>
</dbReference>
<evidence type="ECO:0000256" key="3">
    <source>
        <dbReference type="ARBA" id="ARBA00022898"/>
    </source>
</evidence>
<evidence type="ECO:0000256" key="1">
    <source>
        <dbReference type="ARBA" id="ARBA00022642"/>
    </source>
</evidence>
<comment type="pathway">
    <text evidence="4">Amino-acid degradation; L-kynurenine degradation; L-alanine and anthranilate from L-kynurenine: step 1/1.</text>
</comment>
<dbReference type="EMBL" id="KF901074">
    <property type="protein sequence ID" value="AIF17176.1"/>
    <property type="molecule type" value="Genomic_DNA"/>
</dbReference>
<comment type="function">
    <text evidence="4">Catalyzes the cleavage of L-kynurenine (L-Kyn) and L-3-hydroxykynurenine (L-3OHKyn) into anthranilic acid (AA) and 3-hydroxyanthranilic acid (3-OHAA), respectively.</text>
</comment>
<comment type="subunit">
    <text evidence="4">Homodimer.</text>
</comment>
<organism evidence="5">
    <name type="scientific">uncultured marine group II/III euryarchaeote KM3_76_C12</name>
    <dbReference type="NCBI Taxonomy" id="1456506"/>
    <lineage>
        <taxon>Archaea</taxon>
        <taxon>Methanobacteriati</taxon>
        <taxon>Methanobacteriota</taxon>
        <taxon>environmental samples</taxon>
    </lineage>
</organism>
<accession>A0A075HL99</accession>
<dbReference type="UniPathway" id="UPA00253">
    <property type="reaction ID" value="UER00329"/>
</dbReference>
<dbReference type="InterPro" id="IPR010111">
    <property type="entry name" value="Kynureninase"/>
</dbReference>
<dbReference type="PANTHER" id="PTHR14084">
    <property type="entry name" value="KYNURENINASE"/>
    <property type="match status" value="1"/>
</dbReference>
<dbReference type="GO" id="GO:0009435">
    <property type="term" value="P:NAD+ biosynthetic process"/>
    <property type="evidence" value="ECO:0007669"/>
    <property type="project" value="UniProtKB-UniPathway"/>
</dbReference>
<dbReference type="EC" id="3.7.1.3" evidence="4"/>
<dbReference type="AlphaFoldDB" id="A0A075HL99"/>
<name>A0A075HL99_9EURY</name>